<keyword evidence="1" id="KW-0175">Coiled coil</keyword>
<evidence type="ECO:0000313" key="5">
    <source>
        <dbReference type="Proteomes" id="UP000275267"/>
    </source>
</evidence>
<accession>A0A3L6SP22</accession>
<gene>
    <name evidence="4" type="ORF">C2845_PM07G01630</name>
</gene>
<comment type="caution">
    <text evidence="4">The sequence shown here is derived from an EMBL/GenBank/DDBJ whole genome shotgun (WGS) entry which is preliminary data.</text>
</comment>
<dbReference type="Proteomes" id="UP000275267">
    <property type="component" value="Unassembled WGS sequence"/>
</dbReference>
<feature type="domain" description="Factor of DNA methylation 1-5/IDN2" evidence="3">
    <location>
        <begin position="377"/>
        <end position="503"/>
    </location>
</feature>
<protein>
    <recommendedName>
        <fullName evidence="6">Factor of DNA methylation 1-5/IDN2 domain-containing protein</fullName>
    </recommendedName>
</protein>
<evidence type="ECO:0000259" key="3">
    <source>
        <dbReference type="Pfam" id="PF03469"/>
    </source>
</evidence>
<dbReference type="PANTHER" id="PTHR21596">
    <property type="entry name" value="RIBONUCLEASE P SUBUNIT P38"/>
    <property type="match status" value="1"/>
</dbReference>
<evidence type="ECO:0008006" key="6">
    <source>
        <dbReference type="Google" id="ProtNLM"/>
    </source>
</evidence>
<feature type="domain" description="XS" evidence="2">
    <location>
        <begin position="18"/>
        <end position="125"/>
    </location>
</feature>
<evidence type="ECO:0000256" key="1">
    <source>
        <dbReference type="SAM" id="Coils"/>
    </source>
</evidence>
<name>A0A3L6SP22_PANMI</name>
<dbReference type="STRING" id="4540.A0A3L6SP22"/>
<evidence type="ECO:0000313" key="4">
    <source>
        <dbReference type="EMBL" id="RLN23760.1"/>
    </source>
</evidence>
<dbReference type="Pfam" id="PF03468">
    <property type="entry name" value="XS"/>
    <property type="match status" value="1"/>
</dbReference>
<dbReference type="OrthoDB" id="1892195at2759"/>
<dbReference type="Pfam" id="PF03469">
    <property type="entry name" value="XH"/>
    <property type="match status" value="1"/>
</dbReference>
<dbReference type="GO" id="GO:0080188">
    <property type="term" value="P:gene silencing by siRNA-directed DNA methylation"/>
    <property type="evidence" value="ECO:0007669"/>
    <property type="project" value="InterPro"/>
</dbReference>
<dbReference type="PANTHER" id="PTHR21596:SF49">
    <property type="entry name" value="FACTOR OF DNA METHYLATION 1-5_IDN2 DOMAIN-CONTAINING PROTEIN"/>
    <property type="match status" value="1"/>
</dbReference>
<sequence>MSTDGVVMAGAEADEAGELLVWPWTGILAMAATDEDADAATALAFHARHRFAGVATTALQEEPTNHQQHFLLLHFGKSWAGLRDAMALAIHFAGAGRREWQRRGREGGSEGAGGVFGWAAVGEDLLGDGAVGRFLRESGAAARSAEDVEKDEASVAVTLGAVAGEYETRGRFLAAKNEEMVRAVQRVEEESRWLRGELKELKALADNSLPEMNRGVDEENEKLRAKLDAIKGEIELPVDRIQELKECRTDLHFSKVEKEEMEAINAKVIQLEKQLEQKEAQESVICLLNTKLQAGENLRMEEYEHLYELLTILKECLEQKSERFQNAYVDLTKRDHLNRNELQETRQEVIKFLPPNDHNAQCLESMVISNCTVIGIKRMGQLDEKPFYHACKRKYRDDDPEGKGASLVSSWQKELKNKSWNPFTTILVDGEEKDVVNEDDPKLRQLRTAYGDIVCNAVKVTLSELNEYSPQGRHAVNELWNFREGRKATMAEVVNYIFEQLKISS</sequence>
<proteinExistence type="predicted"/>
<dbReference type="Gene3D" id="3.30.70.2890">
    <property type="entry name" value="XS domain"/>
    <property type="match status" value="1"/>
</dbReference>
<dbReference type="InterPro" id="IPR005379">
    <property type="entry name" value="FDM1-5/IDN2_XH"/>
</dbReference>
<organism evidence="4 5">
    <name type="scientific">Panicum miliaceum</name>
    <name type="common">Proso millet</name>
    <name type="synonym">Broomcorn millet</name>
    <dbReference type="NCBI Taxonomy" id="4540"/>
    <lineage>
        <taxon>Eukaryota</taxon>
        <taxon>Viridiplantae</taxon>
        <taxon>Streptophyta</taxon>
        <taxon>Embryophyta</taxon>
        <taxon>Tracheophyta</taxon>
        <taxon>Spermatophyta</taxon>
        <taxon>Magnoliopsida</taxon>
        <taxon>Liliopsida</taxon>
        <taxon>Poales</taxon>
        <taxon>Poaceae</taxon>
        <taxon>PACMAD clade</taxon>
        <taxon>Panicoideae</taxon>
        <taxon>Panicodae</taxon>
        <taxon>Paniceae</taxon>
        <taxon>Panicinae</taxon>
        <taxon>Panicum</taxon>
        <taxon>Panicum sect. Panicum</taxon>
    </lineage>
</organism>
<dbReference type="InterPro" id="IPR005380">
    <property type="entry name" value="XS_domain"/>
</dbReference>
<dbReference type="InterPro" id="IPR038588">
    <property type="entry name" value="XS_domain_sf"/>
</dbReference>
<reference evidence="5" key="1">
    <citation type="journal article" date="2019" name="Nat. Commun.">
        <title>The genome of broomcorn millet.</title>
        <authorList>
            <person name="Zou C."/>
            <person name="Miki D."/>
            <person name="Li D."/>
            <person name="Tang Q."/>
            <person name="Xiao L."/>
            <person name="Rajput S."/>
            <person name="Deng P."/>
            <person name="Jia W."/>
            <person name="Huang R."/>
            <person name="Zhang M."/>
            <person name="Sun Y."/>
            <person name="Hu J."/>
            <person name="Fu X."/>
            <person name="Schnable P.S."/>
            <person name="Li F."/>
            <person name="Zhang H."/>
            <person name="Feng B."/>
            <person name="Zhu X."/>
            <person name="Liu R."/>
            <person name="Schnable J.C."/>
            <person name="Zhu J.-K."/>
            <person name="Zhang H."/>
        </authorList>
    </citation>
    <scope>NUCLEOTIDE SEQUENCE [LARGE SCALE GENOMIC DNA]</scope>
</reference>
<dbReference type="AlphaFoldDB" id="A0A3L6SP22"/>
<evidence type="ECO:0000259" key="2">
    <source>
        <dbReference type="Pfam" id="PF03468"/>
    </source>
</evidence>
<feature type="coiled-coil region" evidence="1">
    <location>
        <begin position="184"/>
        <end position="334"/>
    </location>
</feature>
<dbReference type="InterPro" id="IPR045177">
    <property type="entry name" value="FDM1-5/IDN2"/>
</dbReference>
<dbReference type="EMBL" id="PQIB02000004">
    <property type="protein sequence ID" value="RLN23760.1"/>
    <property type="molecule type" value="Genomic_DNA"/>
</dbReference>
<keyword evidence="5" id="KW-1185">Reference proteome</keyword>